<protein>
    <submittedName>
        <fullName evidence="3">SRPBCC domain-containing protein</fullName>
    </submittedName>
</protein>
<evidence type="ECO:0000259" key="2">
    <source>
        <dbReference type="Pfam" id="PF08327"/>
    </source>
</evidence>
<name>A0ABU8NKI1_9SPHI</name>
<comment type="caution">
    <text evidence="3">The sequence shown here is derived from an EMBL/GenBank/DDBJ whole genome shotgun (WGS) entry which is preliminary data.</text>
</comment>
<dbReference type="InterPro" id="IPR013538">
    <property type="entry name" value="ASHA1/2-like_C"/>
</dbReference>
<accession>A0ABU8NKI1</accession>
<dbReference type="RefSeq" id="WP_172663086.1">
    <property type="nucleotide sequence ID" value="NZ_CBFGNQ010000022.1"/>
</dbReference>
<dbReference type="InterPro" id="IPR023393">
    <property type="entry name" value="START-like_dom_sf"/>
</dbReference>
<evidence type="ECO:0000256" key="1">
    <source>
        <dbReference type="ARBA" id="ARBA00006817"/>
    </source>
</evidence>
<dbReference type="SUPFAM" id="SSF55961">
    <property type="entry name" value="Bet v1-like"/>
    <property type="match status" value="1"/>
</dbReference>
<dbReference type="EMBL" id="JBBEUB010000002">
    <property type="protein sequence ID" value="MEJ2902756.1"/>
    <property type="molecule type" value="Genomic_DNA"/>
</dbReference>
<organism evidence="3 4">
    <name type="scientific">Pedobacter panaciterrae</name>
    <dbReference type="NCBI Taxonomy" id="363849"/>
    <lineage>
        <taxon>Bacteria</taxon>
        <taxon>Pseudomonadati</taxon>
        <taxon>Bacteroidota</taxon>
        <taxon>Sphingobacteriia</taxon>
        <taxon>Sphingobacteriales</taxon>
        <taxon>Sphingobacteriaceae</taxon>
        <taxon>Pedobacter</taxon>
    </lineage>
</organism>
<proteinExistence type="inferred from homology"/>
<evidence type="ECO:0000313" key="3">
    <source>
        <dbReference type="EMBL" id="MEJ2902756.1"/>
    </source>
</evidence>
<dbReference type="Gene3D" id="3.30.530.20">
    <property type="match status" value="1"/>
</dbReference>
<keyword evidence="4" id="KW-1185">Reference proteome</keyword>
<reference evidence="3 4" key="1">
    <citation type="submission" date="2024-03" db="EMBL/GenBank/DDBJ databases">
        <title>Sequence of Lycoming College Course Isolates.</title>
        <authorList>
            <person name="Plotts O."/>
            <person name="Newman J."/>
        </authorList>
    </citation>
    <scope>NUCLEOTIDE SEQUENCE [LARGE SCALE GENOMIC DNA]</scope>
    <source>
        <strain evidence="3 4">CJB-3</strain>
    </source>
</reference>
<evidence type="ECO:0000313" key="4">
    <source>
        <dbReference type="Proteomes" id="UP001378956"/>
    </source>
</evidence>
<gene>
    <name evidence="3" type="ORF">WAE58_09980</name>
</gene>
<feature type="domain" description="Activator of Hsp90 ATPase homologue 1/2-like C-terminal" evidence="2">
    <location>
        <begin position="10"/>
        <end position="130"/>
    </location>
</feature>
<dbReference type="Pfam" id="PF08327">
    <property type="entry name" value="AHSA1"/>
    <property type="match status" value="1"/>
</dbReference>
<sequence length="139" mass="15897">MRIEKSVLINTTPDKVWKVFTNPLITRKLGGIYKTDWNPGSFFGWQNLSGTQITYGRLLDYRPGEYLKHELFTGKDMQELSSVISYTTMFKHDHTILHATEELLEELTDAEFGDAVSGWEAALQELKKVAESPSDLKIK</sequence>
<dbReference type="Proteomes" id="UP001378956">
    <property type="component" value="Unassembled WGS sequence"/>
</dbReference>
<comment type="similarity">
    <text evidence="1">Belongs to the AHA1 family.</text>
</comment>